<evidence type="ECO:0000313" key="3">
    <source>
        <dbReference type="Proteomes" id="UP000624404"/>
    </source>
</evidence>
<dbReference type="OrthoDB" id="3519615at2759"/>
<proteinExistence type="predicted"/>
<feature type="compositionally biased region" description="Basic and acidic residues" evidence="1">
    <location>
        <begin position="149"/>
        <end position="160"/>
    </location>
</feature>
<sequence>MPITSLFKKLRSHTSSSDLDTIRQQIKSDKEYHSESNPTYLKLLLAASSRRRRPIKTSSIPLNSWNYTDQEIWLFRILVEICNRPDYNAYDIVKNWSIEHELDELYELDIEEWSKVLGSRKDASTVHGILRKAEEKKMLKKCNSGFWSRRKDSSFSEKPQDSCSSDSSSLKRVGDLYRYSKT</sequence>
<name>A0A8H2VZX6_9HELO</name>
<protein>
    <submittedName>
        <fullName evidence="2">Eb7cc3e5-6450-4179-9802-440928590fdb</fullName>
    </submittedName>
</protein>
<gene>
    <name evidence="2" type="ORF">SCLTRI_LOCUS7690</name>
</gene>
<dbReference type="AlphaFoldDB" id="A0A8H2VZX6"/>
<reference evidence="2" key="1">
    <citation type="submission" date="2020-10" db="EMBL/GenBank/DDBJ databases">
        <authorList>
            <person name="Kusch S."/>
        </authorList>
    </citation>
    <scope>NUCLEOTIDE SEQUENCE</scope>
    <source>
        <strain evidence="2">SwB9</strain>
    </source>
</reference>
<dbReference type="Proteomes" id="UP000624404">
    <property type="component" value="Unassembled WGS sequence"/>
</dbReference>
<organism evidence="2 3">
    <name type="scientific">Sclerotinia trifoliorum</name>
    <dbReference type="NCBI Taxonomy" id="28548"/>
    <lineage>
        <taxon>Eukaryota</taxon>
        <taxon>Fungi</taxon>
        <taxon>Dikarya</taxon>
        <taxon>Ascomycota</taxon>
        <taxon>Pezizomycotina</taxon>
        <taxon>Leotiomycetes</taxon>
        <taxon>Helotiales</taxon>
        <taxon>Sclerotiniaceae</taxon>
        <taxon>Sclerotinia</taxon>
    </lineage>
</organism>
<accession>A0A8H2VZX6</accession>
<dbReference type="EMBL" id="CAJHIA010000030">
    <property type="protein sequence ID" value="CAD6447898.1"/>
    <property type="molecule type" value="Genomic_DNA"/>
</dbReference>
<comment type="caution">
    <text evidence="2">The sequence shown here is derived from an EMBL/GenBank/DDBJ whole genome shotgun (WGS) entry which is preliminary data.</text>
</comment>
<keyword evidence="3" id="KW-1185">Reference proteome</keyword>
<evidence type="ECO:0000313" key="2">
    <source>
        <dbReference type="EMBL" id="CAD6447898.1"/>
    </source>
</evidence>
<feature type="region of interest" description="Disordered" evidence="1">
    <location>
        <begin position="147"/>
        <end position="182"/>
    </location>
</feature>
<evidence type="ECO:0000256" key="1">
    <source>
        <dbReference type="SAM" id="MobiDB-lite"/>
    </source>
</evidence>